<gene>
    <name evidence="4" type="ORF">BABINDRAFT_159121</name>
</gene>
<dbReference type="STRING" id="984486.A0A1E3QZP2"/>
<dbReference type="Pfam" id="PF00226">
    <property type="entry name" value="DnaJ"/>
    <property type="match status" value="1"/>
</dbReference>
<dbReference type="SMART" id="SM00271">
    <property type="entry name" value="DnaJ"/>
    <property type="match status" value="1"/>
</dbReference>
<dbReference type="Proteomes" id="UP000094336">
    <property type="component" value="Unassembled WGS sequence"/>
</dbReference>
<feature type="compositionally biased region" description="Acidic residues" evidence="1">
    <location>
        <begin position="627"/>
        <end position="639"/>
    </location>
</feature>
<dbReference type="PRINTS" id="PR00625">
    <property type="entry name" value="JDOMAIN"/>
</dbReference>
<protein>
    <recommendedName>
        <fullName evidence="3">J domain-containing protein</fullName>
    </recommendedName>
</protein>
<dbReference type="PANTHER" id="PTHR24075:SF0">
    <property type="entry name" value="TRANSLOCATION PROTEIN SEC63 HOMOLOG"/>
    <property type="match status" value="1"/>
</dbReference>
<evidence type="ECO:0000313" key="5">
    <source>
        <dbReference type="Proteomes" id="UP000094336"/>
    </source>
</evidence>
<evidence type="ECO:0000256" key="2">
    <source>
        <dbReference type="SAM" id="Phobius"/>
    </source>
</evidence>
<dbReference type="SUPFAM" id="SSF81296">
    <property type="entry name" value="E set domains"/>
    <property type="match status" value="1"/>
</dbReference>
<dbReference type="InterPro" id="IPR014756">
    <property type="entry name" value="Ig_E-set"/>
</dbReference>
<dbReference type="CDD" id="cd06257">
    <property type="entry name" value="DnaJ"/>
    <property type="match status" value="1"/>
</dbReference>
<feature type="domain" description="J" evidence="3">
    <location>
        <begin position="108"/>
        <end position="179"/>
    </location>
</feature>
<dbReference type="EMBL" id="KV454426">
    <property type="protein sequence ID" value="ODQ82557.1"/>
    <property type="molecule type" value="Genomic_DNA"/>
</dbReference>
<dbReference type="AlphaFoldDB" id="A0A1E3QZP2"/>
<dbReference type="RefSeq" id="XP_018987885.1">
    <property type="nucleotide sequence ID" value="XM_019127476.1"/>
</dbReference>
<dbReference type="PANTHER" id="PTHR24075">
    <property type="entry name" value="SEC63 DOMAIN-CONTAINING"/>
    <property type="match status" value="1"/>
</dbReference>
<dbReference type="GO" id="GO:0006614">
    <property type="term" value="P:SRP-dependent cotranslational protein targeting to membrane"/>
    <property type="evidence" value="ECO:0007669"/>
    <property type="project" value="EnsemblFungi"/>
</dbReference>
<dbReference type="GO" id="GO:0003723">
    <property type="term" value="F:RNA binding"/>
    <property type="evidence" value="ECO:0007669"/>
    <property type="project" value="TreeGrafter"/>
</dbReference>
<dbReference type="GO" id="GO:0071256">
    <property type="term" value="C:translocon complex"/>
    <property type="evidence" value="ECO:0007669"/>
    <property type="project" value="EnsemblFungi"/>
</dbReference>
<organism evidence="4 5">
    <name type="scientific">Babjeviella inositovora NRRL Y-12698</name>
    <dbReference type="NCBI Taxonomy" id="984486"/>
    <lineage>
        <taxon>Eukaryota</taxon>
        <taxon>Fungi</taxon>
        <taxon>Dikarya</taxon>
        <taxon>Ascomycota</taxon>
        <taxon>Saccharomycotina</taxon>
        <taxon>Pichiomycetes</taxon>
        <taxon>Serinales incertae sedis</taxon>
        <taxon>Babjeviella</taxon>
    </lineage>
</organism>
<dbReference type="SUPFAM" id="SSF46565">
    <property type="entry name" value="Chaperone J-domain"/>
    <property type="match status" value="1"/>
</dbReference>
<keyword evidence="2" id="KW-1133">Transmembrane helix</keyword>
<keyword evidence="2" id="KW-0812">Transmembrane</keyword>
<reference evidence="5" key="1">
    <citation type="submission" date="2016-05" db="EMBL/GenBank/DDBJ databases">
        <title>Comparative genomics of biotechnologically important yeasts.</title>
        <authorList>
            <consortium name="DOE Joint Genome Institute"/>
            <person name="Riley R."/>
            <person name="Haridas S."/>
            <person name="Wolfe K.H."/>
            <person name="Lopes M.R."/>
            <person name="Hittinger C.T."/>
            <person name="Goker M."/>
            <person name="Salamov A."/>
            <person name="Wisecaver J."/>
            <person name="Long T.M."/>
            <person name="Aerts A.L."/>
            <person name="Barry K."/>
            <person name="Choi C."/>
            <person name="Clum A."/>
            <person name="Coughlan A.Y."/>
            <person name="Deshpande S."/>
            <person name="Douglass A.P."/>
            <person name="Hanson S.J."/>
            <person name="Klenk H.-P."/>
            <person name="Labutti K."/>
            <person name="Lapidus A."/>
            <person name="Lindquist E."/>
            <person name="Lipzen A."/>
            <person name="Meier-Kolthoff J.P."/>
            <person name="Ohm R.A."/>
            <person name="Otillar R.P."/>
            <person name="Pangilinan J."/>
            <person name="Peng Y."/>
            <person name="Rokas A."/>
            <person name="Rosa C.A."/>
            <person name="Scheuner C."/>
            <person name="Sibirny A.A."/>
            <person name="Slot J.C."/>
            <person name="Stielow J.B."/>
            <person name="Sun H."/>
            <person name="Kurtzman C.P."/>
            <person name="Blackwell M."/>
            <person name="Grigoriev I.V."/>
            <person name="Jeffries T.W."/>
        </authorList>
    </citation>
    <scope>NUCLEOTIDE SEQUENCE [LARGE SCALE GENOMIC DNA]</scope>
    <source>
        <strain evidence="5">NRRL Y-12698</strain>
    </source>
</reference>
<name>A0A1E3QZP2_9ASCO</name>
<evidence type="ECO:0000259" key="3">
    <source>
        <dbReference type="PROSITE" id="PS50076"/>
    </source>
</evidence>
<feature type="transmembrane region" description="Helical" evidence="2">
    <location>
        <begin position="81"/>
        <end position="98"/>
    </location>
</feature>
<dbReference type="InterPro" id="IPR036869">
    <property type="entry name" value="J_dom_sf"/>
</dbReference>
<accession>A0A1E3QZP2</accession>
<dbReference type="PROSITE" id="PS50076">
    <property type="entry name" value="DNAJ_2"/>
    <property type="match status" value="1"/>
</dbReference>
<dbReference type="OrthoDB" id="1734229at2759"/>
<dbReference type="GO" id="GO:0046967">
    <property type="term" value="P:cytosol to endoplasmic reticulum transport"/>
    <property type="evidence" value="ECO:0007669"/>
    <property type="project" value="EnsemblFungi"/>
</dbReference>
<dbReference type="GO" id="GO:0031204">
    <property type="term" value="P:post-translational protein targeting to membrane, translocation"/>
    <property type="evidence" value="ECO:0007669"/>
    <property type="project" value="EnsemblFungi"/>
</dbReference>
<dbReference type="GeneID" id="30145329"/>
<sequence length="656" mass="73586">MSSSQYNYDEDGETWPYFVLTLLAVVLVPYTYTTVKSLLFSEKDATKRAHAIEVDYTPANAAQIRSFRVATQAKKLLSTRLLVLAVGWGLFAYLVLILKENTHTNAFDPYAILEVSLSATEKEVKSRYRKLSLKFHPDKIANDVLAEVKQSMEEMFIKINQAYKALTDEDTKKNYELYGHPDGPQERLMGIALPKFLIEGAYSPLLVVLYFIVIVGVLPYVVGRWWTNVQMYTKKGIHVETATFFVTKFVNLNPANMVTPFTIIEWLSYATEFKLQCPDLTPKQIEQHILDHLYRRVTADERSKLEIVSILPTLINALLDISATFRNSEISLLLIDLNRYITQALVPGGRYAQLLQLPYVDPKVVTSQLVKTLGKLLTLSEEKIGEALGIKDAAQLKTAIQVASEIPLLKIVDAKFTVPGETVVTSNSTAYLEMRVLVKSAKHTFKGGKLPVLKKEKLASMDAEAAKFENLKDPMSLADQQPELPAAYAPWFPQAVSSGWMVCPLLQSDAKLAEPPTFVNKLDLSNLELTSEEITTADNEKLQVGLIKVKLIAPTPGTTGQFQFRIIVKNIAYFGADLDFPIIMTVEEPPAEYIEEKIYEIEDPDEDSLAGAMALFRGERVKRVESSDDSDESDFDDDKNDGSDFTDINTDTEDEK</sequence>
<dbReference type="Gene3D" id="1.10.287.110">
    <property type="entry name" value="DnaJ domain"/>
    <property type="match status" value="1"/>
</dbReference>
<dbReference type="InterPro" id="IPR001623">
    <property type="entry name" value="DnaJ_domain"/>
</dbReference>
<evidence type="ECO:0000313" key="4">
    <source>
        <dbReference type="EMBL" id="ODQ82557.1"/>
    </source>
</evidence>
<keyword evidence="2" id="KW-0472">Membrane</keyword>
<feature type="transmembrane region" description="Helical" evidence="2">
    <location>
        <begin position="201"/>
        <end position="222"/>
    </location>
</feature>
<feature type="transmembrane region" description="Helical" evidence="2">
    <location>
        <begin position="15"/>
        <end position="33"/>
    </location>
</feature>
<proteinExistence type="predicted"/>
<keyword evidence="5" id="KW-1185">Reference proteome</keyword>
<dbReference type="SUPFAM" id="SSF158702">
    <property type="entry name" value="Sec63 N-terminal domain-like"/>
    <property type="match status" value="1"/>
</dbReference>
<dbReference type="GO" id="GO:0031207">
    <property type="term" value="C:Sec62/Sec63 complex"/>
    <property type="evidence" value="ECO:0007669"/>
    <property type="project" value="EnsemblFungi"/>
</dbReference>
<dbReference type="GO" id="GO:0008320">
    <property type="term" value="F:protein transmembrane transporter activity"/>
    <property type="evidence" value="ECO:0007669"/>
    <property type="project" value="EnsemblFungi"/>
</dbReference>
<feature type="region of interest" description="Disordered" evidence="1">
    <location>
        <begin position="621"/>
        <end position="656"/>
    </location>
</feature>
<evidence type="ECO:0000256" key="1">
    <source>
        <dbReference type="SAM" id="MobiDB-lite"/>
    </source>
</evidence>